<protein>
    <submittedName>
        <fullName evidence="1">ASCH domain-containing protein</fullName>
    </submittedName>
</protein>
<dbReference type="EMBL" id="SOML01000007">
    <property type="protein sequence ID" value="TFD95735.1"/>
    <property type="molecule type" value="Genomic_DNA"/>
</dbReference>
<reference evidence="1 2" key="1">
    <citation type="submission" date="2019-03" db="EMBL/GenBank/DDBJ databases">
        <title>San Antonio Military Medical Center submission to MRSN (WRAIR), pending publication.</title>
        <authorList>
            <person name="Blyth D.M."/>
            <person name="Mccarthy S.L."/>
            <person name="Schall S.E."/>
            <person name="Stam J.A."/>
            <person name="Ong A.C."/>
            <person name="Mcgann P.T."/>
        </authorList>
    </citation>
    <scope>NUCLEOTIDE SEQUENCE [LARGE SCALE GENOMIC DNA]</scope>
    <source>
        <strain evidence="1 2">MRSN571793</strain>
    </source>
</reference>
<name>A0A4Y8KZB7_9BACT</name>
<dbReference type="OrthoDB" id="2053364at2"/>
<proteinExistence type="predicted"/>
<dbReference type="AlphaFoldDB" id="A0A4Y8KZB7"/>
<dbReference type="Proteomes" id="UP000297861">
    <property type="component" value="Unassembled WGS sequence"/>
</dbReference>
<evidence type="ECO:0000313" key="1">
    <source>
        <dbReference type="EMBL" id="TFD95735.1"/>
    </source>
</evidence>
<sequence>MPVLHLNLTTQWYDMIESGIKKEEYRAIKPFYNRMFCDNGTIKIKSKYYHPTDVIVCFSNGYAKDRRQMFWTLKTMRVSFGNPEWGASKIDQYYTLYLNEKIVQPNTPDETWKELLRNR</sequence>
<gene>
    <name evidence="1" type="ORF">E2605_12225</name>
</gene>
<organism evidence="1 2">
    <name type="scientific">Dysgonomonas capnocytophagoides</name>
    <dbReference type="NCBI Taxonomy" id="45254"/>
    <lineage>
        <taxon>Bacteria</taxon>
        <taxon>Pseudomonadati</taxon>
        <taxon>Bacteroidota</taxon>
        <taxon>Bacteroidia</taxon>
        <taxon>Bacteroidales</taxon>
        <taxon>Dysgonomonadaceae</taxon>
        <taxon>Dysgonomonas</taxon>
    </lineage>
</organism>
<evidence type="ECO:0000313" key="2">
    <source>
        <dbReference type="Proteomes" id="UP000297861"/>
    </source>
</evidence>
<accession>A0A4Y8KZB7</accession>
<keyword evidence="2" id="KW-1185">Reference proteome</keyword>
<comment type="caution">
    <text evidence="1">The sequence shown here is derived from an EMBL/GenBank/DDBJ whole genome shotgun (WGS) entry which is preliminary data.</text>
</comment>